<reference evidence="1 2" key="1">
    <citation type="journal article" date="2022" name="Genome Biol. Evol.">
        <title>The Spruce Budworm Genome: Reconstructing the Evolutionary History of Antifreeze Proteins.</title>
        <authorList>
            <person name="Beliveau C."/>
            <person name="Gagne P."/>
            <person name="Picq S."/>
            <person name="Vernygora O."/>
            <person name="Keeling C.I."/>
            <person name="Pinkney K."/>
            <person name="Doucet D."/>
            <person name="Wen F."/>
            <person name="Johnston J.S."/>
            <person name="Maaroufi H."/>
            <person name="Boyle B."/>
            <person name="Laroche J."/>
            <person name="Dewar K."/>
            <person name="Juretic N."/>
            <person name="Blackburn G."/>
            <person name="Nisole A."/>
            <person name="Brunet B."/>
            <person name="Brandao M."/>
            <person name="Lumley L."/>
            <person name="Duan J."/>
            <person name="Quan G."/>
            <person name="Lucarotti C.J."/>
            <person name="Roe A.D."/>
            <person name="Sperling F.A.H."/>
            <person name="Levesque R.C."/>
            <person name="Cusson M."/>
        </authorList>
    </citation>
    <scope>NUCLEOTIDE SEQUENCE [LARGE SCALE GENOMIC DNA]</scope>
    <source>
        <strain evidence="1">Glfc:IPQL:Cfum</strain>
    </source>
</reference>
<keyword evidence="2" id="KW-1185">Reference proteome</keyword>
<evidence type="ECO:0000313" key="2">
    <source>
        <dbReference type="Proteomes" id="UP001064048"/>
    </source>
</evidence>
<dbReference type="EMBL" id="CM046110">
    <property type="protein sequence ID" value="KAI8422691.1"/>
    <property type="molecule type" value="Genomic_DNA"/>
</dbReference>
<sequence>MTLTMTRKVSECQAETLQFMSLEKVDEECRQDADYCSGSTLLRRGKKLEDNNNLTKEDIEYVNYRQLLKFEQAPEYLQHNPYIRDGYRKLLPTRLCWESEQIRYVQCN</sequence>
<accession>A0ACC0JEW2</accession>
<gene>
    <name evidence="1" type="ORF">MSG28_006462</name>
</gene>
<evidence type="ECO:0000313" key="1">
    <source>
        <dbReference type="EMBL" id="KAI8422691.1"/>
    </source>
</evidence>
<protein>
    <submittedName>
        <fullName evidence="1">Uncharacterized protein</fullName>
    </submittedName>
</protein>
<organism evidence="1 2">
    <name type="scientific">Choristoneura fumiferana</name>
    <name type="common">Spruce budworm moth</name>
    <name type="synonym">Archips fumiferana</name>
    <dbReference type="NCBI Taxonomy" id="7141"/>
    <lineage>
        <taxon>Eukaryota</taxon>
        <taxon>Metazoa</taxon>
        <taxon>Ecdysozoa</taxon>
        <taxon>Arthropoda</taxon>
        <taxon>Hexapoda</taxon>
        <taxon>Insecta</taxon>
        <taxon>Pterygota</taxon>
        <taxon>Neoptera</taxon>
        <taxon>Endopterygota</taxon>
        <taxon>Lepidoptera</taxon>
        <taxon>Glossata</taxon>
        <taxon>Ditrysia</taxon>
        <taxon>Tortricoidea</taxon>
        <taxon>Tortricidae</taxon>
        <taxon>Tortricinae</taxon>
        <taxon>Choristoneura</taxon>
    </lineage>
</organism>
<proteinExistence type="predicted"/>
<name>A0ACC0JEW2_CHOFU</name>
<comment type="caution">
    <text evidence="1">The sequence shown here is derived from an EMBL/GenBank/DDBJ whole genome shotgun (WGS) entry which is preliminary data.</text>
</comment>
<dbReference type="Proteomes" id="UP001064048">
    <property type="component" value="Chromosome 10"/>
</dbReference>